<feature type="binding site" evidence="3">
    <location>
        <position position="413"/>
    </location>
    <ligand>
        <name>Mn(2+)</name>
        <dbReference type="ChEBI" id="CHEBI:29035"/>
        <label>2</label>
    </ligand>
</feature>
<dbReference type="InterPro" id="IPR002933">
    <property type="entry name" value="Peptidase_M20"/>
</dbReference>
<dbReference type="AlphaFoldDB" id="A0A106C0F2"/>
<feature type="binding site" evidence="3">
    <location>
        <position position="180"/>
    </location>
    <ligand>
        <name>Mn(2+)</name>
        <dbReference type="ChEBI" id="CHEBI:29035"/>
        <label>2</label>
    </ligand>
</feature>
<reference evidence="6 7" key="1">
    <citation type="submission" date="2016-01" db="EMBL/GenBank/DDBJ databases">
        <title>Draft genome of the antarctic isolate Shewanella frigidimarina Ag06-30.</title>
        <authorList>
            <person name="Parmeciano Di Noto G."/>
            <person name="Vazquez S."/>
            <person name="Mac Cormack W."/>
            <person name="Iriarte A."/>
            <person name="Quiroga C."/>
        </authorList>
    </citation>
    <scope>NUCLEOTIDE SEQUENCE [LARGE SCALE GENOMIC DNA]</scope>
    <source>
        <strain evidence="6 7">Ag06-30</strain>
    </source>
</reference>
<comment type="similarity">
    <text evidence="1">Belongs to the peptidase M20 family.</text>
</comment>
<keyword evidence="2 6" id="KW-0378">Hydrolase</keyword>
<dbReference type="GO" id="GO:0016787">
    <property type="term" value="F:hydrolase activity"/>
    <property type="evidence" value="ECO:0007669"/>
    <property type="project" value="UniProtKB-KW"/>
</dbReference>
<feature type="binding site" evidence="3">
    <location>
        <position position="144"/>
    </location>
    <ligand>
        <name>Mn(2+)</name>
        <dbReference type="ChEBI" id="CHEBI:29035"/>
        <label>2</label>
    </ligand>
</feature>
<dbReference type="EMBL" id="LRDC01000018">
    <property type="protein sequence ID" value="KVX01964.1"/>
    <property type="molecule type" value="Genomic_DNA"/>
</dbReference>
<evidence type="ECO:0000313" key="6">
    <source>
        <dbReference type="EMBL" id="KVX01964.1"/>
    </source>
</evidence>
<feature type="chain" id="PRO_5007125943" evidence="4">
    <location>
        <begin position="24"/>
        <end position="443"/>
    </location>
</feature>
<dbReference type="Gene3D" id="3.30.70.360">
    <property type="match status" value="1"/>
</dbReference>
<dbReference type="InterPro" id="IPR011650">
    <property type="entry name" value="Peptidase_M20_dimer"/>
</dbReference>
<feature type="binding site" evidence="3">
    <location>
        <position position="146"/>
    </location>
    <ligand>
        <name>Mn(2+)</name>
        <dbReference type="ChEBI" id="CHEBI:29035"/>
        <label>2</label>
    </ligand>
</feature>
<feature type="domain" description="Peptidase M20 dimerisation" evidence="5">
    <location>
        <begin position="234"/>
        <end position="331"/>
    </location>
</feature>
<evidence type="ECO:0000259" key="5">
    <source>
        <dbReference type="Pfam" id="PF07687"/>
    </source>
</evidence>
<comment type="cofactor">
    <cofactor evidence="3">
        <name>Mn(2+)</name>
        <dbReference type="ChEBI" id="CHEBI:29035"/>
    </cofactor>
    <text evidence="3">The Mn(2+) ion enhances activity.</text>
</comment>
<evidence type="ECO:0000256" key="4">
    <source>
        <dbReference type="SAM" id="SignalP"/>
    </source>
</evidence>
<evidence type="ECO:0000256" key="3">
    <source>
        <dbReference type="PIRSR" id="PIRSR005962-1"/>
    </source>
</evidence>
<dbReference type="InterPro" id="IPR017439">
    <property type="entry name" value="Amidohydrolase"/>
</dbReference>
<feature type="signal peptide" evidence="4">
    <location>
        <begin position="1"/>
        <end position="23"/>
    </location>
</feature>
<dbReference type="InterPro" id="IPR036264">
    <property type="entry name" value="Bact_exopeptidase_dim_dom"/>
</dbReference>
<dbReference type="FunFam" id="3.30.70.360:FF:000014">
    <property type="entry name" value="N-acyl-L-amino acid amidohydrolase"/>
    <property type="match status" value="1"/>
</dbReference>
<evidence type="ECO:0000256" key="1">
    <source>
        <dbReference type="ARBA" id="ARBA00006153"/>
    </source>
</evidence>
<dbReference type="SUPFAM" id="SSF55031">
    <property type="entry name" value="Bacterial exopeptidase dimerisation domain"/>
    <property type="match status" value="1"/>
</dbReference>
<evidence type="ECO:0000313" key="7">
    <source>
        <dbReference type="Proteomes" id="UP000055702"/>
    </source>
</evidence>
<dbReference type="Pfam" id="PF01546">
    <property type="entry name" value="Peptidase_M20"/>
    <property type="match status" value="1"/>
</dbReference>
<dbReference type="NCBIfam" id="TIGR01891">
    <property type="entry name" value="amidohydrolases"/>
    <property type="match status" value="1"/>
</dbReference>
<dbReference type="GO" id="GO:0046872">
    <property type="term" value="F:metal ion binding"/>
    <property type="evidence" value="ECO:0007669"/>
    <property type="project" value="UniProtKB-KW"/>
</dbReference>
<gene>
    <name evidence="6" type="ORF">AWJ07_05155</name>
</gene>
<name>A0A106C0F2_SHEFR</name>
<dbReference type="PIRSF" id="PIRSF005962">
    <property type="entry name" value="Pept_M20D_amidohydro"/>
    <property type="match status" value="1"/>
</dbReference>
<feature type="binding site" evidence="3">
    <location>
        <position position="211"/>
    </location>
    <ligand>
        <name>Mn(2+)</name>
        <dbReference type="ChEBI" id="CHEBI:29035"/>
        <label>2</label>
    </ligand>
</feature>
<accession>A0A106C0F2</accession>
<dbReference type="PANTHER" id="PTHR11014">
    <property type="entry name" value="PEPTIDASE M20 FAMILY MEMBER"/>
    <property type="match status" value="1"/>
</dbReference>
<protein>
    <submittedName>
        <fullName evidence="6">N-acyl-L-amino acid amidohydrolase</fullName>
    </submittedName>
</protein>
<dbReference type="Gene3D" id="3.40.630.10">
    <property type="entry name" value="Zn peptidases"/>
    <property type="match status" value="1"/>
</dbReference>
<keyword evidence="3" id="KW-0479">Metal-binding</keyword>
<keyword evidence="3" id="KW-0464">Manganese</keyword>
<proteinExistence type="inferred from homology"/>
<dbReference type="Proteomes" id="UP000055702">
    <property type="component" value="Unassembled WGS sequence"/>
</dbReference>
<dbReference type="SUPFAM" id="SSF53187">
    <property type="entry name" value="Zn-dependent exopeptidases"/>
    <property type="match status" value="1"/>
</dbReference>
<sequence length="443" mass="47056">MIIINGMNMRLTSVALLLSSVFAASVYSTTTVASVPNAAELTAQVESKVIAWRRDLHQHPELSNREFRTSKVIEKHLKSLGLEVQTGIAHTGVVAILKGGKPGPLIGLRADMDALPVTEVVDLPFASKVTDTYRNQTVGVMHACGHDTHVAMLMGVAENLVKVKDSLAGDVMFIFQPAEEGAPEGEQGGAELMLKQGLFAKRKPEQVFGMHVTSSMPTGMIGLRSGPAMASEDSFTIKVMGKQTHGSRPWSGVDPIVASAQIINSVQTIISRQVDITKAPAVVSFGAINGGIRSNIIPDEVELIGTIRTFDQDMRADIKVKLAEVAANAAKTVGATAVTVIQPGYPVTVNNPELVSKMRPVIASVVGDNMLIEPGLITGAEDFSYYALETPGMFFLLGVTPADQDINNVASNHSPAFYVDESALKVGVQTMTQIALTALSAAQ</sequence>
<keyword evidence="4" id="KW-0732">Signal</keyword>
<comment type="caution">
    <text evidence="6">The sequence shown here is derived from an EMBL/GenBank/DDBJ whole genome shotgun (WGS) entry which is preliminary data.</text>
</comment>
<evidence type="ECO:0000256" key="2">
    <source>
        <dbReference type="ARBA" id="ARBA00022801"/>
    </source>
</evidence>
<organism evidence="6">
    <name type="scientific">Shewanella frigidimarina</name>
    <dbReference type="NCBI Taxonomy" id="56812"/>
    <lineage>
        <taxon>Bacteria</taxon>
        <taxon>Pseudomonadati</taxon>
        <taxon>Pseudomonadota</taxon>
        <taxon>Gammaproteobacteria</taxon>
        <taxon>Alteromonadales</taxon>
        <taxon>Shewanellaceae</taxon>
        <taxon>Shewanella</taxon>
    </lineage>
</organism>
<dbReference type="Pfam" id="PF07687">
    <property type="entry name" value="M20_dimer"/>
    <property type="match status" value="1"/>
</dbReference>
<dbReference type="PANTHER" id="PTHR11014:SF63">
    <property type="entry name" value="METALLOPEPTIDASE, PUTATIVE (AFU_ORTHOLOGUE AFUA_6G09600)-RELATED"/>
    <property type="match status" value="1"/>
</dbReference>